<evidence type="ECO:0000313" key="1">
    <source>
        <dbReference type="EMBL" id="KAH9769132.1"/>
    </source>
</evidence>
<comment type="caution">
    <text evidence="1">The sequence shown here is derived from an EMBL/GenBank/DDBJ whole genome shotgun (WGS) entry which is preliminary data.</text>
</comment>
<reference evidence="2" key="1">
    <citation type="journal article" date="2023" name="Hortic. Res.">
        <title>A chromosome-level phased genome enabling allele-level studies in sweet orange: a case study on citrus Huanglongbing tolerance.</title>
        <authorList>
            <person name="Wu B."/>
            <person name="Yu Q."/>
            <person name="Deng Z."/>
            <person name="Duan Y."/>
            <person name="Luo F."/>
            <person name="Gmitter F. Jr."/>
        </authorList>
    </citation>
    <scope>NUCLEOTIDE SEQUENCE [LARGE SCALE GENOMIC DNA]</scope>
    <source>
        <strain evidence="2">cv. Valencia</strain>
    </source>
</reference>
<organism evidence="1 2">
    <name type="scientific">Citrus sinensis</name>
    <name type="common">Sweet orange</name>
    <name type="synonym">Citrus aurantium var. sinensis</name>
    <dbReference type="NCBI Taxonomy" id="2711"/>
    <lineage>
        <taxon>Eukaryota</taxon>
        <taxon>Viridiplantae</taxon>
        <taxon>Streptophyta</taxon>
        <taxon>Embryophyta</taxon>
        <taxon>Tracheophyta</taxon>
        <taxon>Spermatophyta</taxon>
        <taxon>Magnoliopsida</taxon>
        <taxon>eudicotyledons</taxon>
        <taxon>Gunneridae</taxon>
        <taxon>Pentapetalae</taxon>
        <taxon>rosids</taxon>
        <taxon>malvids</taxon>
        <taxon>Sapindales</taxon>
        <taxon>Rutaceae</taxon>
        <taxon>Aurantioideae</taxon>
        <taxon>Citrus</taxon>
    </lineage>
</organism>
<proteinExistence type="predicted"/>
<dbReference type="EMBL" id="CM039173">
    <property type="protein sequence ID" value="KAH9769132.1"/>
    <property type="molecule type" value="Genomic_DNA"/>
</dbReference>
<sequence length="982" mass="110877">MVSEPVRASSSAQQTNQQSQIIFSFNTPIKLDRSNYLLWRFQVLASIRGNRLEGFINGTKPAPEEQFTQVGADGSIQKIDNLEYQNWRSQDQTLLGWMLSSISEGAGYRDIATFITGSKMDYDDAYALLLTHETRLEQEQNDKSMFNANYAYTNAYYPRAFYAQSRNNFRRGGYAGAQFGYDNYDNHPASETSCYSGIDNYAPAEAYVANFESFADDGWYLDSGATHHLTNNMENLHFKEDYKGTDQLIIGNGQGLSISHIGHAFLSFRASKHPYTHASTIALKDMLLVPTITKNLLSISKLTSDNSLSVEFCGNVCYVKDMKGQVLLQGLAEKGQVHILRHVVFYESVFPYTTFYVPSSSENVVNSETPVSNFSKQQVYHLSTLPLFNNSFEDTFSAGVPSDEQTPVLPEHTDNLNQQESSSYSLSEPSISQVIPQIHESTQTQPEPQTSNQQHSEYNPNRIQISQPTHKMITRSKSGIFKPKLYTSTLINKEPDTIQEALNDKNWVKQNSDGSIAKYKARLVAKGFQQTEGIDYFETFSPVIKASTVRVILSLAAMQNWMIRQVDVNNAFLNGDLTEDVYIGQPEGFVDEKKSGYVCKLKKALYSLKQAPRAWFDKLKGCLVANWGFQNSRADTSLFFKGKQDSMILVLIYVDDILITGPNSDELEKFISNFSKVFALKDLGRLSYFLGIEVSYAENNIYLSQRKYVRDLLSKADMLHCKGCDTLMVTGTKLQKEAKGSLGQHVEDATSYRSLIGGLQYLVLTRPEIAFAVNKLSQYDSAPTLQHILACKRMLRYLKEIEDYGLKFSADGEIKLTGFTDADWACDIDDRKSTGAYCIYLGNNLISWSSKKQSIVTRSSAESEYRALASASAEITWLQSLFKELKIECISVPTIWCDNISATELAKNHVYHSRTKHIELDMHFIRDKVLARELEINYIPSEEQIADILNKPLTFTQFNYLRSKLNVQPCPLSLRGAVKEAH</sequence>
<gene>
    <name evidence="1" type="ORF">KPL71_011884</name>
</gene>
<accession>A0ACB8L743</accession>
<name>A0ACB8L743_CITSI</name>
<dbReference type="Proteomes" id="UP000829398">
    <property type="component" value="Chromosome 4"/>
</dbReference>
<protein>
    <submittedName>
        <fullName evidence="1">Retrovirus-related pol polyprotein from transposon RE1</fullName>
    </submittedName>
</protein>
<keyword evidence="2" id="KW-1185">Reference proteome</keyword>
<evidence type="ECO:0000313" key="2">
    <source>
        <dbReference type="Proteomes" id="UP000829398"/>
    </source>
</evidence>